<evidence type="ECO:0000256" key="8">
    <source>
        <dbReference type="PROSITE-ProRule" id="PRU00276"/>
    </source>
</evidence>
<evidence type="ECO:0000259" key="10">
    <source>
        <dbReference type="PROSITE" id="PS50215"/>
    </source>
</evidence>
<sequence length="585" mass="63937">MKSEENGVISWTSLCLLFLALLPCCGQPALGQIPEYFVDVLVVCDAPVYNAWLSRARPAPGETARDLALADTRQYFTLVMKEVNARFRTLEEYNNFRLTVRPVGFVIAETPQQSVWTEAAREEGTKQVDAQAALRNLGRWVARATGLPQHDHTMLFTGYDLVTDDSGVVFRYTIGRAVVGTLCDGGGRSVSVVEDRGAFQSVHTAAHELGLGALHDGAGNTCRASDRFLMAGGTSRRTQENKRNPWFFSSCSAREIARFVRRTLDNRGERQCLLTALPQVGVPDVRGVIPGQLYNPHEQCQHIYGPQSRYCFGGNFGDLGDICTSMFCLNPREGRRNFCVQHHAAHGTSCGNGKWCEDGACVANQNAPSNLGQCPLGDQLLMLNGRPCPEAVAARPALCYNRRVRNICCGTCARSANENSAPGCPFGDRARGCNADLCNTLWPDGTVYAERCCRTCQFDPSRWTCADTQQGVDGLSCADAVWRDGVQGCYNVTLAFLCCDTCSKLRNARLQTGCEYGDLVPGTCNALGAKPEQCSPQIRRQCCATCASNDVTGTASQLRLSHEFFYVTVFVSVKLLGSVLVRRGM</sequence>
<evidence type="ECO:0000256" key="7">
    <source>
        <dbReference type="ARBA" id="ARBA00023180"/>
    </source>
</evidence>
<dbReference type="Pfam" id="PF17771">
    <property type="entry name" value="ADAMTS_CR_2"/>
    <property type="match status" value="1"/>
</dbReference>
<comment type="caution">
    <text evidence="8">Lacks conserved residue(s) required for the propagation of feature annotation.</text>
</comment>
<keyword evidence="5" id="KW-0482">Metalloprotease</keyword>
<dbReference type="InterPro" id="IPR041645">
    <property type="entry name" value="ADAMTS_CR_2"/>
</dbReference>
<gene>
    <name evidence="11" type="ORF">BaRGS_00037053</name>
</gene>
<comment type="caution">
    <text evidence="11">The sequence shown here is derived from an EMBL/GenBank/DDBJ whole genome shotgun (WGS) entry which is preliminary data.</text>
</comment>
<organism evidence="11 12">
    <name type="scientific">Batillaria attramentaria</name>
    <dbReference type="NCBI Taxonomy" id="370345"/>
    <lineage>
        <taxon>Eukaryota</taxon>
        <taxon>Metazoa</taxon>
        <taxon>Spiralia</taxon>
        <taxon>Lophotrochozoa</taxon>
        <taxon>Mollusca</taxon>
        <taxon>Gastropoda</taxon>
        <taxon>Caenogastropoda</taxon>
        <taxon>Sorbeoconcha</taxon>
        <taxon>Cerithioidea</taxon>
        <taxon>Batillariidae</taxon>
        <taxon>Batillaria</taxon>
    </lineage>
</organism>
<evidence type="ECO:0000313" key="12">
    <source>
        <dbReference type="Proteomes" id="UP001519460"/>
    </source>
</evidence>
<evidence type="ECO:0000256" key="3">
    <source>
        <dbReference type="ARBA" id="ARBA00022801"/>
    </source>
</evidence>
<evidence type="ECO:0000256" key="4">
    <source>
        <dbReference type="ARBA" id="ARBA00022833"/>
    </source>
</evidence>
<dbReference type="PROSITE" id="PS50215">
    <property type="entry name" value="ADAM_MEPRO"/>
    <property type="match status" value="1"/>
</dbReference>
<accession>A0ABD0JAP1</accession>
<evidence type="ECO:0000256" key="5">
    <source>
        <dbReference type="ARBA" id="ARBA00023049"/>
    </source>
</evidence>
<feature type="signal peptide" evidence="9">
    <location>
        <begin position="1"/>
        <end position="31"/>
    </location>
</feature>
<name>A0ABD0JAP1_9CAEN</name>
<keyword evidence="1" id="KW-0645">Protease</keyword>
<feature type="chain" id="PRO_5044806359" description="Peptidase M12B domain-containing protein" evidence="9">
    <location>
        <begin position="32"/>
        <end position="585"/>
    </location>
</feature>
<dbReference type="Gene3D" id="3.40.390.10">
    <property type="entry name" value="Collagenase (Catalytic Domain)"/>
    <property type="match status" value="1"/>
</dbReference>
<dbReference type="GO" id="GO:0008237">
    <property type="term" value="F:metallopeptidase activity"/>
    <property type="evidence" value="ECO:0007669"/>
    <property type="project" value="UniProtKB-KW"/>
</dbReference>
<keyword evidence="6" id="KW-1015">Disulfide bond</keyword>
<keyword evidence="7" id="KW-0325">Glycoprotein</keyword>
<reference evidence="11 12" key="1">
    <citation type="journal article" date="2023" name="Sci. Data">
        <title>Genome assembly of the Korean intertidal mud-creeper Batillaria attramentaria.</title>
        <authorList>
            <person name="Patra A.K."/>
            <person name="Ho P.T."/>
            <person name="Jun S."/>
            <person name="Lee S.J."/>
            <person name="Kim Y."/>
            <person name="Won Y.J."/>
        </authorList>
    </citation>
    <scope>NUCLEOTIDE SEQUENCE [LARGE SCALE GENOMIC DNA]</scope>
    <source>
        <strain evidence="11">Wonlab-2016</strain>
    </source>
</reference>
<feature type="domain" description="Peptidase M12B" evidence="10">
    <location>
        <begin position="36"/>
        <end position="262"/>
    </location>
</feature>
<keyword evidence="12" id="KW-1185">Reference proteome</keyword>
<evidence type="ECO:0000256" key="6">
    <source>
        <dbReference type="ARBA" id="ARBA00023157"/>
    </source>
</evidence>
<dbReference type="SUPFAM" id="SSF55486">
    <property type="entry name" value="Metalloproteases ('zincins'), catalytic domain"/>
    <property type="match status" value="1"/>
</dbReference>
<dbReference type="Gene3D" id="3.40.1620.60">
    <property type="match status" value="1"/>
</dbReference>
<dbReference type="Pfam" id="PF13688">
    <property type="entry name" value="Reprolysin_5"/>
    <property type="match status" value="1"/>
</dbReference>
<evidence type="ECO:0000256" key="9">
    <source>
        <dbReference type="SAM" id="SignalP"/>
    </source>
</evidence>
<keyword evidence="2" id="KW-0479">Metal-binding</keyword>
<dbReference type="EMBL" id="JACVVK020000543">
    <property type="protein sequence ID" value="KAK7466838.1"/>
    <property type="molecule type" value="Genomic_DNA"/>
</dbReference>
<protein>
    <recommendedName>
        <fullName evidence="10">Peptidase M12B domain-containing protein</fullName>
    </recommendedName>
</protein>
<dbReference type="GO" id="GO:0046872">
    <property type="term" value="F:metal ion binding"/>
    <property type="evidence" value="ECO:0007669"/>
    <property type="project" value="UniProtKB-KW"/>
</dbReference>
<keyword evidence="4" id="KW-0862">Zinc</keyword>
<keyword evidence="3" id="KW-0378">Hydrolase</keyword>
<evidence type="ECO:0000256" key="1">
    <source>
        <dbReference type="ARBA" id="ARBA00022670"/>
    </source>
</evidence>
<evidence type="ECO:0000313" key="11">
    <source>
        <dbReference type="EMBL" id="KAK7466838.1"/>
    </source>
</evidence>
<dbReference type="InterPro" id="IPR024079">
    <property type="entry name" value="MetalloPept_cat_dom_sf"/>
</dbReference>
<evidence type="ECO:0000256" key="2">
    <source>
        <dbReference type="ARBA" id="ARBA00022723"/>
    </source>
</evidence>
<dbReference type="Proteomes" id="UP001519460">
    <property type="component" value="Unassembled WGS sequence"/>
</dbReference>
<proteinExistence type="predicted"/>
<dbReference type="GO" id="GO:0006508">
    <property type="term" value="P:proteolysis"/>
    <property type="evidence" value="ECO:0007669"/>
    <property type="project" value="UniProtKB-KW"/>
</dbReference>
<feature type="active site" evidence="8">
    <location>
        <position position="208"/>
    </location>
</feature>
<dbReference type="InterPro" id="IPR001590">
    <property type="entry name" value="Peptidase_M12B"/>
</dbReference>
<dbReference type="AlphaFoldDB" id="A0ABD0JAP1"/>
<keyword evidence="9" id="KW-0732">Signal</keyword>